<dbReference type="OrthoDB" id="2077809at2"/>
<dbReference type="Proteomes" id="UP000216300">
    <property type="component" value="Unassembled WGS sequence"/>
</dbReference>
<evidence type="ECO:0000313" key="3">
    <source>
        <dbReference type="Proteomes" id="UP000216300"/>
    </source>
</evidence>
<evidence type="ECO:0000313" key="2">
    <source>
        <dbReference type="EMBL" id="OYN92309.1"/>
    </source>
</evidence>
<accession>A0A255EL96</accession>
<comment type="caution">
    <text evidence="2">The sequence shown here is derived from an EMBL/GenBank/DDBJ whole genome shotgun (WGS) entry which is preliminary data.</text>
</comment>
<dbReference type="SUPFAM" id="SSF56059">
    <property type="entry name" value="Glutathione synthetase ATP-binding domain-like"/>
    <property type="match status" value="1"/>
</dbReference>
<feature type="domain" description="Alpha-L-glutamate ligase-related protein ATP-grasp" evidence="1">
    <location>
        <begin position="72"/>
        <end position="332"/>
    </location>
</feature>
<gene>
    <name evidence="2" type="ORF">CGZ91_02035</name>
</gene>
<protein>
    <recommendedName>
        <fullName evidence="1">Alpha-L-glutamate ligase-related protein ATP-grasp domain-containing protein</fullName>
    </recommendedName>
</protein>
<dbReference type="AlphaFoldDB" id="A0A255EL96"/>
<evidence type="ECO:0000259" key="1">
    <source>
        <dbReference type="Pfam" id="PF14397"/>
    </source>
</evidence>
<dbReference type="Pfam" id="PF14397">
    <property type="entry name" value="ATPgrasp_ST"/>
    <property type="match status" value="1"/>
</dbReference>
<reference evidence="2 3" key="1">
    <citation type="submission" date="2017-07" db="EMBL/GenBank/DDBJ databases">
        <title>Draft whole genome sequences of clinical Proprionibacteriaceae strains.</title>
        <authorList>
            <person name="Bernier A.-M."/>
            <person name="Bernard K."/>
            <person name="Domingo M.-C."/>
        </authorList>
    </citation>
    <scope>NUCLEOTIDE SEQUENCE [LARGE SCALE GENOMIC DNA]</scope>
    <source>
        <strain evidence="2 3">NML 150081</strain>
    </source>
</reference>
<keyword evidence="3" id="KW-1185">Reference proteome</keyword>
<organism evidence="2 3">
    <name type="scientific">Parenemella sanctibonifatiensis</name>
    <dbReference type="NCBI Taxonomy" id="2016505"/>
    <lineage>
        <taxon>Bacteria</taxon>
        <taxon>Bacillati</taxon>
        <taxon>Actinomycetota</taxon>
        <taxon>Actinomycetes</taxon>
        <taxon>Propionibacteriales</taxon>
        <taxon>Propionibacteriaceae</taxon>
        <taxon>Parenemella</taxon>
    </lineage>
</organism>
<dbReference type="EMBL" id="NMVJ01000001">
    <property type="protein sequence ID" value="OYN92309.1"/>
    <property type="molecule type" value="Genomic_DNA"/>
</dbReference>
<name>A0A255EL96_9ACTN</name>
<dbReference type="RefSeq" id="WP_094452292.1">
    <property type="nucleotide sequence ID" value="NZ_NMVJ01000001.1"/>
</dbReference>
<dbReference type="InterPro" id="IPR039523">
    <property type="entry name" value="RimK-rel_E_lig_ATP-grasp"/>
</dbReference>
<sequence length="370" mass="40869">MLNKLRPVRVQGAKSTPRQVWETLSWGGRLLATPNDYRTHRLYMRGVRRRDALRFLSGPRAKALRPALNPEPEVLENKLEFERHFGGLGLPVPPTLAVISTEADPHGRLTLTSARQVRDFVLDEAQRRGVVVKPAAASQGQGVTVISSVDGQEVVLSTNERMHVEELIETTGEGVWIIQPRLSQHPDLDALNSTSLNTLRLGTFRRRDGSVLILFAVLRLGRVHSQIDTYNQGGYSVRVDPSTGAFAARGYQKAKFALETVDSHADSGVTFAGRSVPFWDRVVDLATSFAREAGRNRFIGWDVASTPDGPVFVEGNHDWDVAHAQIGSKGMLTDEFVALMQNEAGIGFNVQQMPRLRPLAVLRSLAGARR</sequence>
<proteinExistence type="predicted"/>